<evidence type="ECO:0000313" key="2">
    <source>
        <dbReference type="Proteomes" id="UP001229421"/>
    </source>
</evidence>
<protein>
    <submittedName>
        <fullName evidence="1">Uncharacterized protein</fullName>
    </submittedName>
</protein>
<accession>A0AAD8K8M3</accession>
<sequence length="76" mass="8424">MNCCGVHFLFSDHPWGDLVFPTITCLVNNENVNLVLERLVAGYVRYSSATILCTSFGSGAHAFTLDHSTRDFVLTQ</sequence>
<evidence type="ECO:0000313" key="1">
    <source>
        <dbReference type="EMBL" id="KAK1418267.1"/>
    </source>
</evidence>
<dbReference type="EMBL" id="JAUHHV010000007">
    <property type="protein sequence ID" value="KAK1418267.1"/>
    <property type="molecule type" value="Genomic_DNA"/>
</dbReference>
<dbReference type="AlphaFoldDB" id="A0AAD8K8M3"/>
<keyword evidence="2" id="KW-1185">Reference proteome</keyword>
<dbReference type="Proteomes" id="UP001229421">
    <property type="component" value="Unassembled WGS sequence"/>
</dbReference>
<name>A0AAD8K8M3_TARER</name>
<reference evidence="1" key="1">
    <citation type="journal article" date="2023" name="bioRxiv">
        <title>Improved chromosome-level genome assembly for marigold (Tagetes erecta).</title>
        <authorList>
            <person name="Jiang F."/>
            <person name="Yuan L."/>
            <person name="Wang S."/>
            <person name="Wang H."/>
            <person name="Xu D."/>
            <person name="Wang A."/>
            <person name="Fan W."/>
        </authorList>
    </citation>
    <scope>NUCLEOTIDE SEQUENCE</scope>
    <source>
        <strain evidence="1">WSJ</strain>
        <tissue evidence="1">Leaf</tissue>
    </source>
</reference>
<organism evidence="1 2">
    <name type="scientific">Tagetes erecta</name>
    <name type="common">African marigold</name>
    <dbReference type="NCBI Taxonomy" id="13708"/>
    <lineage>
        <taxon>Eukaryota</taxon>
        <taxon>Viridiplantae</taxon>
        <taxon>Streptophyta</taxon>
        <taxon>Embryophyta</taxon>
        <taxon>Tracheophyta</taxon>
        <taxon>Spermatophyta</taxon>
        <taxon>Magnoliopsida</taxon>
        <taxon>eudicotyledons</taxon>
        <taxon>Gunneridae</taxon>
        <taxon>Pentapetalae</taxon>
        <taxon>asterids</taxon>
        <taxon>campanulids</taxon>
        <taxon>Asterales</taxon>
        <taxon>Asteraceae</taxon>
        <taxon>Asteroideae</taxon>
        <taxon>Heliantheae alliance</taxon>
        <taxon>Tageteae</taxon>
        <taxon>Tagetes</taxon>
    </lineage>
</organism>
<dbReference type="Gene3D" id="3.30.540.10">
    <property type="entry name" value="Fructose-1,6-Bisphosphatase, subunit A, domain 1"/>
    <property type="match status" value="1"/>
</dbReference>
<proteinExistence type="predicted"/>
<dbReference type="SUPFAM" id="SSF56655">
    <property type="entry name" value="Carbohydrate phosphatase"/>
    <property type="match status" value="1"/>
</dbReference>
<gene>
    <name evidence="1" type="ORF">QVD17_27410</name>
</gene>
<comment type="caution">
    <text evidence="1">The sequence shown here is derived from an EMBL/GenBank/DDBJ whole genome shotgun (WGS) entry which is preliminary data.</text>
</comment>